<protein>
    <submittedName>
        <fullName evidence="2">Uncharacterized protein</fullName>
    </submittedName>
</protein>
<reference evidence="2 3" key="1">
    <citation type="submission" date="2024-06" db="EMBL/GenBank/DDBJ databases">
        <title>The Natural Products Discovery Center: Release of the First 8490 Sequenced Strains for Exploring Actinobacteria Biosynthetic Diversity.</title>
        <authorList>
            <person name="Kalkreuter E."/>
            <person name="Kautsar S.A."/>
            <person name="Yang D."/>
            <person name="Bader C.D."/>
            <person name="Teijaro C.N."/>
            <person name="Fluegel L."/>
            <person name="Davis C.M."/>
            <person name="Simpson J.R."/>
            <person name="Lauterbach L."/>
            <person name="Steele A.D."/>
            <person name="Gui C."/>
            <person name="Meng S."/>
            <person name="Li G."/>
            <person name="Viehrig K."/>
            <person name="Ye F."/>
            <person name="Su P."/>
            <person name="Kiefer A.F."/>
            <person name="Nichols A."/>
            <person name="Cepeda A.J."/>
            <person name="Yan W."/>
            <person name="Fan B."/>
            <person name="Jiang Y."/>
            <person name="Adhikari A."/>
            <person name="Zheng C.-J."/>
            <person name="Schuster L."/>
            <person name="Cowan T.M."/>
            <person name="Smanski M.J."/>
            <person name="Chevrette M.G."/>
            <person name="De Carvalho L.P.S."/>
            <person name="Shen B."/>
        </authorList>
    </citation>
    <scope>NUCLEOTIDE SEQUENCE [LARGE SCALE GENOMIC DNA]</scope>
    <source>
        <strain evidence="2 3">NPDC000234</strain>
    </source>
</reference>
<evidence type="ECO:0000256" key="1">
    <source>
        <dbReference type="SAM" id="MobiDB-lite"/>
    </source>
</evidence>
<accession>A0ABV1X1H1</accession>
<name>A0ABV1X1H1_9ACTN</name>
<organism evidence="2 3">
    <name type="scientific">Streptomyces hyaluromycini</name>
    <dbReference type="NCBI Taxonomy" id="1377993"/>
    <lineage>
        <taxon>Bacteria</taxon>
        <taxon>Bacillati</taxon>
        <taxon>Actinomycetota</taxon>
        <taxon>Actinomycetes</taxon>
        <taxon>Kitasatosporales</taxon>
        <taxon>Streptomycetaceae</taxon>
        <taxon>Streptomyces</taxon>
    </lineage>
</organism>
<gene>
    <name evidence="2" type="ORF">ABT404_25850</name>
</gene>
<dbReference type="EMBL" id="JBEPEK010000203">
    <property type="protein sequence ID" value="MER7182856.1"/>
    <property type="molecule type" value="Genomic_DNA"/>
</dbReference>
<dbReference type="Proteomes" id="UP001474181">
    <property type="component" value="Unassembled WGS sequence"/>
</dbReference>
<feature type="region of interest" description="Disordered" evidence="1">
    <location>
        <begin position="1"/>
        <end position="26"/>
    </location>
</feature>
<proteinExistence type="predicted"/>
<keyword evidence="3" id="KW-1185">Reference proteome</keyword>
<sequence length="53" mass="5309">MTDRHTGPPGLHVALETDGGGAHPAASFSAPAVAFDLAPQAVRETAVAVEQAD</sequence>
<comment type="caution">
    <text evidence="2">The sequence shown here is derived from an EMBL/GenBank/DDBJ whole genome shotgun (WGS) entry which is preliminary data.</text>
</comment>
<evidence type="ECO:0000313" key="2">
    <source>
        <dbReference type="EMBL" id="MER7182856.1"/>
    </source>
</evidence>
<evidence type="ECO:0000313" key="3">
    <source>
        <dbReference type="Proteomes" id="UP001474181"/>
    </source>
</evidence>
<dbReference type="RefSeq" id="WP_350783878.1">
    <property type="nucleotide sequence ID" value="NZ_JBEPEK010000203.1"/>
</dbReference>